<name>A0AAW0CV76_9AGAR</name>
<evidence type="ECO:0000256" key="1">
    <source>
        <dbReference type="SAM" id="MobiDB-lite"/>
    </source>
</evidence>
<feature type="region of interest" description="Disordered" evidence="1">
    <location>
        <begin position="82"/>
        <end position="101"/>
    </location>
</feature>
<comment type="caution">
    <text evidence="2">The sequence shown here is derived from an EMBL/GenBank/DDBJ whole genome shotgun (WGS) entry which is preliminary data.</text>
</comment>
<proteinExistence type="predicted"/>
<dbReference type="Proteomes" id="UP001383192">
    <property type="component" value="Unassembled WGS sequence"/>
</dbReference>
<feature type="compositionally biased region" description="Basic and acidic residues" evidence="1">
    <location>
        <begin position="348"/>
        <end position="382"/>
    </location>
</feature>
<dbReference type="AlphaFoldDB" id="A0AAW0CV76"/>
<feature type="compositionally biased region" description="Basic and acidic residues" evidence="1">
    <location>
        <begin position="229"/>
        <end position="263"/>
    </location>
</feature>
<feature type="region of interest" description="Disordered" evidence="1">
    <location>
        <begin position="226"/>
        <end position="275"/>
    </location>
</feature>
<reference evidence="2 3" key="1">
    <citation type="submission" date="2024-01" db="EMBL/GenBank/DDBJ databases">
        <title>A draft genome for a cacao thread blight-causing isolate of Paramarasmius palmivorus.</title>
        <authorList>
            <person name="Baruah I.K."/>
            <person name="Bukari Y."/>
            <person name="Amoako-Attah I."/>
            <person name="Meinhardt L.W."/>
            <person name="Bailey B.A."/>
            <person name="Cohen S.P."/>
        </authorList>
    </citation>
    <scope>NUCLEOTIDE SEQUENCE [LARGE SCALE GENOMIC DNA]</scope>
    <source>
        <strain evidence="2 3">GH-12</strain>
    </source>
</reference>
<feature type="compositionally biased region" description="Polar residues" evidence="1">
    <location>
        <begin position="331"/>
        <end position="346"/>
    </location>
</feature>
<evidence type="ECO:0000313" key="3">
    <source>
        <dbReference type="Proteomes" id="UP001383192"/>
    </source>
</evidence>
<sequence length="391" mass="42167">MSLTSKPHLGLDPEFGARDPKSDFDISTFKTDGFSDFELDLTLLSNPPSPVPSTSEHSINMAIIPKRSPSIKSLALPFFSSSSSHTNERAPSPSPKLDAIRSDTRGSWPLVKYVGRGTPIDQSRRIEWGVGSDELGVLFPSSSISGVGIAGRGSSLDSGVGVGARPSYVDWHTTPLHLNNSRANSPEPEPAQRFIEALPETSRLRITALEEPEDPDEWNGVMQAVFGSDGEKEQNGSAVRGEDEREKKKGKEKEKEKEKEKQLETSLALVPVSRSSQRSALDAVLKALDEDVDLGLGFGGSGKEEIGNGSITGNGGMKFPSLGTGARRASVSGSGRETPSVYSTAESVVDRRNGAEERRSSGEEVVVEEQREVVKHEHDQESQRTLVEETG</sequence>
<feature type="compositionally biased region" description="Basic and acidic residues" evidence="1">
    <location>
        <begin position="9"/>
        <end position="22"/>
    </location>
</feature>
<gene>
    <name evidence="2" type="ORF">VNI00_008133</name>
</gene>
<evidence type="ECO:0000313" key="2">
    <source>
        <dbReference type="EMBL" id="KAK7043965.1"/>
    </source>
</evidence>
<keyword evidence="3" id="KW-1185">Reference proteome</keyword>
<accession>A0AAW0CV76</accession>
<organism evidence="2 3">
    <name type="scientific">Paramarasmius palmivorus</name>
    <dbReference type="NCBI Taxonomy" id="297713"/>
    <lineage>
        <taxon>Eukaryota</taxon>
        <taxon>Fungi</taxon>
        <taxon>Dikarya</taxon>
        <taxon>Basidiomycota</taxon>
        <taxon>Agaricomycotina</taxon>
        <taxon>Agaricomycetes</taxon>
        <taxon>Agaricomycetidae</taxon>
        <taxon>Agaricales</taxon>
        <taxon>Marasmiineae</taxon>
        <taxon>Marasmiaceae</taxon>
        <taxon>Paramarasmius</taxon>
    </lineage>
</organism>
<feature type="region of interest" description="Disordered" evidence="1">
    <location>
        <begin position="297"/>
        <end position="391"/>
    </location>
</feature>
<protein>
    <submittedName>
        <fullName evidence="2">Uncharacterized protein</fullName>
    </submittedName>
</protein>
<feature type="region of interest" description="Disordered" evidence="1">
    <location>
        <begin position="1"/>
        <end position="22"/>
    </location>
</feature>
<dbReference type="EMBL" id="JAYKXP010000027">
    <property type="protein sequence ID" value="KAK7043965.1"/>
    <property type="molecule type" value="Genomic_DNA"/>
</dbReference>